<dbReference type="EC" id="6.3.4.13" evidence="4 12"/>
<accession>A0ABR5S5H6</accession>
<sequence>MRILVLGSGAREHAIITALLAERAGHVITAAPGNAGIAADVETVSLDPTNGELVAEYAIENGVELVVVGPEAPLIAGVADPLRTRGIPVFGPSRAAAQLEGSKAFAKRIMSEAGVPTGRPVYAGTADEAVAAIDELGAPYVVKADGLAAGKGVLVTEDRQAAIDHATYWLQHGRVVVEEFLDGEEVSLFFLSDGHDVRALSPAQDHKRLGDGDTGPNTGGMGAYSPLPWLTDRWESEQAFVAEVTELVALPTVRRLEHEGTPFIGLLYCGLIVTEQGVRVIEFNARFGDPETQVVLPRLTTPLSGLLTAAATGQLGSAPQPTFSDDVAVTVVLASEGYPENPHTGRVITGIDAAEAREGVSVAHAATAVLDDDLVATGGRVLSVVATGADFAQARERAYAGVGDIALEGAQYRTDIAAKVAR</sequence>
<dbReference type="InterPro" id="IPR020561">
    <property type="entry name" value="PRibGlycinamid_synth_ATP-grasp"/>
</dbReference>
<evidence type="ECO:0000256" key="7">
    <source>
        <dbReference type="ARBA" id="ARBA00022755"/>
    </source>
</evidence>
<dbReference type="InterPro" id="IPR037123">
    <property type="entry name" value="PRibGlycinamide_synth_C_sf"/>
</dbReference>
<evidence type="ECO:0000256" key="12">
    <source>
        <dbReference type="HAMAP-Rule" id="MF_00138"/>
    </source>
</evidence>
<evidence type="ECO:0000256" key="9">
    <source>
        <dbReference type="ARBA" id="ARBA00038345"/>
    </source>
</evidence>
<gene>
    <name evidence="12" type="primary">purD</name>
    <name evidence="15" type="ORF">NS263_10175</name>
</gene>
<dbReference type="Proteomes" id="UP000078335">
    <property type="component" value="Unassembled WGS sequence"/>
</dbReference>
<dbReference type="RefSeq" id="WP_058729162.1">
    <property type="nucleotide sequence ID" value="NZ_LDRB01000047.1"/>
</dbReference>
<evidence type="ECO:0000256" key="10">
    <source>
        <dbReference type="ARBA" id="ARBA00042242"/>
    </source>
</evidence>
<comment type="cofactor">
    <cofactor evidence="1">
        <name>Mn(2+)</name>
        <dbReference type="ChEBI" id="CHEBI:29035"/>
    </cofactor>
</comment>
<dbReference type="InterPro" id="IPR020562">
    <property type="entry name" value="PRibGlycinamide_synth_N"/>
</dbReference>
<dbReference type="Gene3D" id="3.90.600.10">
    <property type="entry name" value="Phosphoribosylglycinamide synthetase, C-terminal domain"/>
    <property type="match status" value="1"/>
</dbReference>
<comment type="similarity">
    <text evidence="9 12">Belongs to the GARS family.</text>
</comment>
<keyword evidence="5 12" id="KW-0436">Ligase</keyword>
<dbReference type="SUPFAM" id="SSF52440">
    <property type="entry name" value="PreATP-grasp domain"/>
    <property type="match status" value="1"/>
</dbReference>
<evidence type="ECO:0000256" key="8">
    <source>
        <dbReference type="ARBA" id="ARBA00022840"/>
    </source>
</evidence>
<comment type="cofactor">
    <cofactor evidence="2">
        <name>Mg(2+)</name>
        <dbReference type="ChEBI" id="CHEBI:18420"/>
    </cofactor>
</comment>
<dbReference type="PROSITE" id="PS00184">
    <property type="entry name" value="GARS"/>
    <property type="match status" value="1"/>
</dbReference>
<dbReference type="InterPro" id="IPR020559">
    <property type="entry name" value="PRibGlycinamide_synth_CS"/>
</dbReference>
<evidence type="ECO:0000313" key="15">
    <source>
        <dbReference type="EMBL" id="KTR39580.1"/>
    </source>
</evidence>
<dbReference type="HAMAP" id="MF_00138">
    <property type="entry name" value="GARS"/>
    <property type="match status" value="1"/>
</dbReference>
<evidence type="ECO:0000256" key="3">
    <source>
        <dbReference type="ARBA" id="ARBA00005174"/>
    </source>
</evidence>
<comment type="pathway">
    <text evidence="3 12">Purine metabolism; IMP biosynthesis via de novo pathway; N(1)-(5-phospho-D-ribosyl)glycinamide from 5-phospho-alpha-D-ribose 1-diphosphate: step 2/2.</text>
</comment>
<dbReference type="SMART" id="SM01210">
    <property type="entry name" value="GARS_C"/>
    <property type="match status" value="1"/>
</dbReference>
<dbReference type="Pfam" id="PF02844">
    <property type="entry name" value="GARS_N"/>
    <property type="match status" value="1"/>
</dbReference>
<evidence type="ECO:0000256" key="5">
    <source>
        <dbReference type="ARBA" id="ARBA00022598"/>
    </source>
</evidence>
<proteinExistence type="inferred from homology"/>
<evidence type="ECO:0000256" key="6">
    <source>
        <dbReference type="ARBA" id="ARBA00022741"/>
    </source>
</evidence>
<dbReference type="GO" id="GO:0016874">
    <property type="term" value="F:ligase activity"/>
    <property type="evidence" value="ECO:0007669"/>
    <property type="project" value="UniProtKB-KW"/>
</dbReference>
<dbReference type="SUPFAM" id="SSF56059">
    <property type="entry name" value="Glutathione synthetase ATP-binding domain-like"/>
    <property type="match status" value="1"/>
</dbReference>
<evidence type="ECO:0000259" key="14">
    <source>
        <dbReference type="PROSITE" id="PS50975"/>
    </source>
</evidence>
<comment type="catalytic activity">
    <reaction evidence="12">
        <text>5-phospho-beta-D-ribosylamine + glycine + ATP = N(1)-(5-phospho-beta-D-ribosyl)glycinamide + ADP + phosphate + H(+)</text>
        <dbReference type="Rhea" id="RHEA:17453"/>
        <dbReference type="ChEBI" id="CHEBI:15378"/>
        <dbReference type="ChEBI" id="CHEBI:30616"/>
        <dbReference type="ChEBI" id="CHEBI:43474"/>
        <dbReference type="ChEBI" id="CHEBI:57305"/>
        <dbReference type="ChEBI" id="CHEBI:58681"/>
        <dbReference type="ChEBI" id="CHEBI:143788"/>
        <dbReference type="ChEBI" id="CHEBI:456216"/>
        <dbReference type="EC" id="6.3.4.13"/>
    </reaction>
</comment>
<evidence type="ECO:0000256" key="11">
    <source>
        <dbReference type="ARBA" id="ARBA00042864"/>
    </source>
</evidence>
<dbReference type="Gene3D" id="3.30.1490.20">
    <property type="entry name" value="ATP-grasp fold, A domain"/>
    <property type="match status" value="1"/>
</dbReference>
<evidence type="ECO:0000313" key="16">
    <source>
        <dbReference type="Proteomes" id="UP000078335"/>
    </source>
</evidence>
<keyword evidence="7 12" id="KW-0658">Purine biosynthesis</keyword>
<dbReference type="InterPro" id="IPR011054">
    <property type="entry name" value="Rudment_hybrid_motif"/>
</dbReference>
<dbReference type="PANTHER" id="PTHR43472">
    <property type="entry name" value="PHOSPHORIBOSYLAMINE--GLYCINE LIGASE"/>
    <property type="match status" value="1"/>
</dbReference>
<dbReference type="Pfam" id="PF02843">
    <property type="entry name" value="GARS_C"/>
    <property type="match status" value="1"/>
</dbReference>
<dbReference type="InterPro" id="IPR000115">
    <property type="entry name" value="PRibGlycinamide_synth"/>
</dbReference>
<dbReference type="SMART" id="SM01209">
    <property type="entry name" value="GARS_A"/>
    <property type="match status" value="1"/>
</dbReference>
<dbReference type="Pfam" id="PF01071">
    <property type="entry name" value="GARS_A"/>
    <property type="match status" value="1"/>
</dbReference>
<dbReference type="EMBL" id="LDRB01000047">
    <property type="protein sequence ID" value="KTR39580.1"/>
    <property type="molecule type" value="Genomic_DNA"/>
</dbReference>
<keyword evidence="6 13" id="KW-0547">Nucleotide-binding</keyword>
<dbReference type="PROSITE" id="PS50975">
    <property type="entry name" value="ATP_GRASP"/>
    <property type="match status" value="1"/>
</dbReference>
<evidence type="ECO:0000256" key="1">
    <source>
        <dbReference type="ARBA" id="ARBA00001936"/>
    </source>
</evidence>
<dbReference type="InterPro" id="IPR020560">
    <property type="entry name" value="PRibGlycinamide_synth_C-dom"/>
</dbReference>
<keyword evidence="8 13" id="KW-0067">ATP-binding</keyword>
<protein>
    <recommendedName>
        <fullName evidence="4 12">Phosphoribosylamine--glycine ligase</fullName>
        <ecNumber evidence="4 12">6.3.4.13</ecNumber>
    </recommendedName>
    <alternativeName>
        <fullName evidence="12">GARS</fullName>
    </alternativeName>
    <alternativeName>
        <fullName evidence="10 12">Glycinamide ribonucleotide synthetase</fullName>
    </alternativeName>
    <alternativeName>
        <fullName evidence="11 12">Phosphoribosylglycinamide synthetase</fullName>
    </alternativeName>
</protein>
<organism evidence="15 16">
    <name type="scientific">Curtobacterium oceanosedimentum</name>
    <dbReference type="NCBI Taxonomy" id="465820"/>
    <lineage>
        <taxon>Bacteria</taxon>
        <taxon>Bacillati</taxon>
        <taxon>Actinomycetota</taxon>
        <taxon>Actinomycetes</taxon>
        <taxon>Micrococcales</taxon>
        <taxon>Microbacteriaceae</taxon>
        <taxon>Curtobacterium</taxon>
    </lineage>
</organism>
<dbReference type="Gene3D" id="3.40.50.20">
    <property type="match status" value="1"/>
</dbReference>
<evidence type="ECO:0000256" key="2">
    <source>
        <dbReference type="ARBA" id="ARBA00001946"/>
    </source>
</evidence>
<dbReference type="NCBIfam" id="TIGR00877">
    <property type="entry name" value="purD"/>
    <property type="match status" value="1"/>
</dbReference>
<comment type="caution">
    <text evidence="15">The sequence shown here is derived from an EMBL/GenBank/DDBJ whole genome shotgun (WGS) entry which is preliminary data.</text>
</comment>
<reference evidence="15 16" key="1">
    <citation type="journal article" date="2016" name="Front. Microbiol.">
        <title>Genomic Resource of Rice Seed Associated Bacteria.</title>
        <authorList>
            <person name="Midha S."/>
            <person name="Bansal K."/>
            <person name="Sharma S."/>
            <person name="Kumar N."/>
            <person name="Patil P.P."/>
            <person name="Chaudhry V."/>
            <person name="Patil P.B."/>
        </authorList>
    </citation>
    <scope>NUCLEOTIDE SEQUENCE [LARGE SCALE GENOMIC DNA]</scope>
    <source>
        <strain evidence="15 16">NS263</strain>
    </source>
</reference>
<keyword evidence="16" id="KW-1185">Reference proteome</keyword>
<dbReference type="InterPro" id="IPR016185">
    <property type="entry name" value="PreATP-grasp_dom_sf"/>
</dbReference>
<dbReference type="Gene3D" id="3.30.470.20">
    <property type="entry name" value="ATP-grasp fold, B domain"/>
    <property type="match status" value="1"/>
</dbReference>
<name>A0ABR5S5H6_9MICO</name>
<evidence type="ECO:0000256" key="13">
    <source>
        <dbReference type="PROSITE-ProRule" id="PRU00409"/>
    </source>
</evidence>
<dbReference type="InterPro" id="IPR011761">
    <property type="entry name" value="ATP-grasp"/>
</dbReference>
<feature type="domain" description="ATP-grasp" evidence="14">
    <location>
        <begin position="107"/>
        <end position="312"/>
    </location>
</feature>
<dbReference type="SUPFAM" id="SSF51246">
    <property type="entry name" value="Rudiment single hybrid motif"/>
    <property type="match status" value="1"/>
</dbReference>
<dbReference type="PANTHER" id="PTHR43472:SF1">
    <property type="entry name" value="PHOSPHORIBOSYLAMINE--GLYCINE LIGASE, CHLOROPLASTIC"/>
    <property type="match status" value="1"/>
</dbReference>
<evidence type="ECO:0000256" key="4">
    <source>
        <dbReference type="ARBA" id="ARBA00013255"/>
    </source>
</evidence>
<dbReference type="InterPro" id="IPR013815">
    <property type="entry name" value="ATP_grasp_subdomain_1"/>
</dbReference>